<evidence type="ECO:0000256" key="3">
    <source>
        <dbReference type="ARBA" id="ARBA00022729"/>
    </source>
</evidence>
<proteinExistence type="inferred from homology"/>
<protein>
    <submittedName>
        <fullName evidence="8">Streptococcal pyrogenic exotoxin H (SpeH)</fullName>
    </submittedName>
</protein>
<keyword evidence="2" id="KW-0800">Toxin</keyword>
<dbReference type="Pfam" id="PF01123">
    <property type="entry name" value="Stap_Strp_toxin"/>
    <property type="match status" value="1"/>
</dbReference>
<dbReference type="InterPro" id="IPR006126">
    <property type="entry name" value="Staph/Strept_toxin_CS"/>
</dbReference>
<evidence type="ECO:0000256" key="5">
    <source>
        <dbReference type="SAM" id="SignalP"/>
    </source>
</evidence>
<evidence type="ECO:0000313" key="9">
    <source>
        <dbReference type="Proteomes" id="UP000001039"/>
    </source>
</evidence>
<dbReference type="PROSITE" id="PS00278">
    <property type="entry name" value="STAPH_STREP_TOXIN_2"/>
    <property type="match status" value="1"/>
</dbReference>
<dbReference type="KEGG" id="soz:Spy49_0792"/>
<reference evidence="8 9" key="1">
    <citation type="journal article" date="2008" name="J. Bacteriol.">
        <title>Genome sequence of a nephritogenic and highly transformable M49 strain of Streptococcus pyogenes.</title>
        <authorList>
            <person name="McShan W.M."/>
            <person name="Ferretti J.J."/>
            <person name="Karasawa T."/>
            <person name="Suvorov A.N."/>
            <person name="Lin S."/>
            <person name="Qin B."/>
            <person name="Jia H."/>
            <person name="Kenton S."/>
            <person name="Najar F."/>
            <person name="Wu H."/>
            <person name="Scott J."/>
            <person name="Roe B.A."/>
            <person name="Savic D.J."/>
        </authorList>
    </citation>
    <scope>NUCLEOTIDE SEQUENCE [LARGE SCALE GENOMIC DNA]</scope>
    <source>
        <strain evidence="8 9">NZ131</strain>
    </source>
</reference>
<dbReference type="InterPro" id="IPR006173">
    <property type="entry name" value="Staph_tox_OB"/>
</dbReference>
<dbReference type="AlphaFoldDB" id="A0A0H3C0C2"/>
<accession>A0A0H3C0C2</accession>
<keyword evidence="3 5" id="KW-0732">Signal</keyword>
<evidence type="ECO:0000313" key="8">
    <source>
        <dbReference type="EMBL" id="ACI61104.1"/>
    </source>
</evidence>
<dbReference type="EMBL" id="CP000829">
    <property type="protein sequence ID" value="ACI61104.1"/>
    <property type="molecule type" value="Genomic_DNA"/>
</dbReference>
<dbReference type="InterPro" id="IPR013307">
    <property type="entry name" value="Superantigen_bac"/>
</dbReference>
<comment type="similarity">
    <text evidence="1">Belongs to the staphylococcal/streptococcal toxin family.</text>
</comment>
<dbReference type="InterPro" id="IPR006123">
    <property type="entry name" value="Toxin_b-grasp_Staph/Strep"/>
</dbReference>
<gene>
    <name evidence="8" type="primary">speH</name>
    <name evidence="8" type="ordered locus">Spy49_0792</name>
</gene>
<dbReference type="PRINTS" id="PR01898">
    <property type="entry name" value="SAGSUPRFAMLY"/>
</dbReference>
<feature type="signal peptide" evidence="5">
    <location>
        <begin position="1"/>
        <end position="32"/>
    </location>
</feature>
<dbReference type="Gene3D" id="2.40.50.110">
    <property type="match status" value="1"/>
</dbReference>
<dbReference type="InterPro" id="IPR008992">
    <property type="entry name" value="Enterotoxin"/>
</dbReference>
<evidence type="ECO:0000256" key="4">
    <source>
        <dbReference type="ARBA" id="ARBA00023026"/>
    </source>
</evidence>
<dbReference type="Proteomes" id="UP000001039">
    <property type="component" value="Chromosome"/>
</dbReference>
<dbReference type="SUPFAM" id="SSF54334">
    <property type="entry name" value="Superantigen toxins, C-terminal domain"/>
    <property type="match status" value="1"/>
</dbReference>
<dbReference type="Pfam" id="PF02876">
    <property type="entry name" value="Stap_Strp_tox_C"/>
    <property type="match status" value="1"/>
</dbReference>
<evidence type="ECO:0000256" key="1">
    <source>
        <dbReference type="ARBA" id="ARBA00008401"/>
    </source>
</evidence>
<dbReference type="SUPFAM" id="SSF50203">
    <property type="entry name" value="Bacterial enterotoxins"/>
    <property type="match status" value="1"/>
</dbReference>
<dbReference type="HOGENOM" id="CLU_093855_1_0_9"/>
<name>A0A0H3C0C2_STRPZ</name>
<dbReference type="GO" id="GO:0090729">
    <property type="term" value="F:toxin activity"/>
    <property type="evidence" value="ECO:0007669"/>
    <property type="project" value="UniProtKB-KW"/>
</dbReference>
<dbReference type="Gene3D" id="3.10.20.120">
    <property type="match status" value="1"/>
</dbReference>
<feature type="domain" description="Staphylococcal/Streptococcal toxin beta-grasp" evidence="7">
    <location>
        <begin position="133"/>
        <end position="235"/>
    </location>
</feature>
<evidence type="ECO:0000259" key="7">
    <source>
        <dbReference type="Pfam" id="PF02876"/>
    </source>
</evidence>
<dbReference type="GO" id="GO:0005576">
    <property type="term" value="C:extracellular region"/>
    <property type="evidence" value="ECO:0007669"/>
    <property type="project" value="InterPro"/>
</dbReference>
<evidence type="ECO:0000256" key="2">
    <source>
        <dbReference type="ARBA" id="ARBA00022656"/>
    </source>
</evidence>
<feature type="chain" id="PRO_5002605679" evidence="5">
    <location>
        <begin position="33"/>
        <end position="236"/>
    </location>
</feature>
<organism evidence="8 9">
    <name type="scientific">Streptococcus pyogenes serotype M49 (strain NZ131)</name>
    <dbReference type="NCBI Taxonomy" id="471876"/>
    <lineage>
        <taxon>Bacteria</taxon>
        <taxon>Bacillati</taxon>
        <taxon>Bacillota</taxon>
        <taxon>Bacilli</taxon>
        <taxon>Lactobacillales</taxon>
        <taxon>Streptococcaceae</taxon>
        <taxon>Streptococcus</taxon>
    </lineage>
</organism>
<dbReference type="InterPro" id="IPR016091">
    <property type="entry name" value="SuperAg_toxin_C"/>
</dbReference>
<feature type="domain" description="Staphylococcal/Streptococcal toxin OB-fold" evidence="6">
    <location>
        <begin position="42"/>
        <end position="124"/>
    </location>
</feature>
<sequence>MRYNCRYSHIDKKIYSMIICLSFLLYSNVVQANSYNTTNRHNLESLYKHDSNLIEADSIKNSPDIVTSHMLKYSVKDKNLSVFFEKDWISQEFKDKEVDIYALSAQEACECPGKRYEAFGGITLTNSEKKEIKVPINVWDKSKQQPPMFITVNKPKVTAQEVDIKVRKLLIKKYDIYNNREQKYSKGTVTLDLNSGKDIVFDLYYFGNGDFNSMLKIYSNNERIDSTQFHVDVSIS</sequence>
<keyword evidence="4" id="KW-0843">Virulence</keyword>
<evidence type="ECO:0000259" key="6">
    <source>
        <dbReference type="Pfam" id="PF01123"/>
    </source>
</evidence>